<organism evidence="1 2">
    <name type="scientific">Dyadobacter jejuensis</name>
    <dbReference type="NCBI Taxonomy" id="1082580"/>
    <lineage>
        <taxon>Bacteria</taxon>
        <taxon>Pseudomonadati</taxon>
        <taxon>Bacteroidota</taxon>
        <taxon>Cytophagia</taxon>
        <taxon>Cytophagales</taxon>
        <taxon>Spirosomataceae</taxon>
        <taxon>Dyadobacter</taxon>
    </lineage>
</organism>
<dbReference type="Proteomes" id="UP000245880">
    <property type="component" value="Unassembled WGS sequence"/>
</dbReference>
<evidence type="ECO:0000313" key="2">
    <source>
        <dbReference type="Proteomes" id="UP000245880"/>
    </source>
</evidence>
<sequence length="193" mass="22649">MPNKEVKTFCPFNAGEWRAWLQENHSKEKSVWLVFYKNKSKIKGVSWSEAVDEALCYGWIDSLVKPIDEEKFMRFFCRRKPKSIWSAINKDKVKQLIETKRMTPAGMECVDRAMEDGSWSLLDSAEALTIPQDLEQELDKWPIAKDFFLSLSRSNQKGLLQWLLMAKRAETRQKRIDEIVASTRQSIKPKFIR</sequence>
<reference evidence="1 2" key="1">
    <citation type="submission" date="2018-03" db="EMBL/GenBank/DDBJ databases">
        <title>Genomic Encyclopedia of Archaeal and Bacterial Type Strains, Phase II (KMG-II): from individual species to whole genera.</title>
        <authorList>
            <person name="Goeker M."/>
        </authorList>
    </citation>
    <scope>NUCLEOTIDE SEQUENCE [LARGE SCALE GENOMIC DNA]</scope>
    <source>
        <strain evidence="1 2">DSM 100346</strain>
    </source>
</reference>
<dbReference type="AlphaFoldDB" id="A0A316AL75"/>
<name>A0A316AL75_9BACT</name>
<comment type="caution">
    <text evidence="1">The sequence shown here is derived from an EMBL/GenBank/DDBJ whole genome shotgun (WGS) entry which is preliminary data.</text>
</comment>
<accession>A0A316AL75</accession>
<dbReference type="EMBL" id="QGDT01000006">
    <property type="protein sequence ID" value="PWJ57600.1"/>
    <property type="molecule type" value="Genomic_DNA"/>
</dbReference>
<gene>
    <name evidence="1" type="ORF">CLV98_10671</name>
</gene>
<proteinExistence type="predicted"/>
<keyword evidence="2" id="KW-1185">Reference proteome</keyword>
<dbReference type="RefSeq" id="WP_109674764.1">
    <property type="nucleotide sequence ID" value="NZ_QGDT01000006.1"/>
</dbReference>
<dbReference type="OrthoDB" id="9796999at2"/>
<protein>
    <submittedName>
        <fullName evidence="1">Uncharacterized protein YdeI (YjbR/CyaY-like superfamily)</fullName>
    </submittedName>
</protein>
<evidence type="ECO:0000313" key="1">
    <source>
        <dbReference type="EMBL" id="PWJ57600.1"/>
    </source>
</evidence>
<dbReference type="Pfam" id="PF13376">
    <property type="entry name" value="OmdA"/>
    <property type="match status" value="1"/>
</dbReference>